<dbReference type="Proteomes" id="UP001332939">
    <property type="component" value="Unassembled WGS sequence"/>
</dbReference>
<keyword evidence="2" id="KW-1185">Reference proteome</keyword>
<dbReference type="EMBL" id="JAMZOO010000001">
    <property type="protein sequence ID" value="MEB6856722.1"/>
    <property type="molecule type" value="Genomic_DNA"/>
</dbReference>
<evidence type="ECO:0000313" key="2">
    <source>
        <dbReference type="Proteomes" id="UP001332939"/>
    </source>
</evidence>
<comment type="caution">
    <text evidence="1">The sequence shown here is derived from an EMBL/GenBank/DDBJ whole genome shotgun (WGS) entry which is preliminary data.</text>
</comment>
<gene>
    <name evidence="1" type="ORF">NA736_06715</name>
</gene>
<reference evidence="1 2" key="1">
    <citation type="submission" date="2022-05" db="EMBL/GenBank/DDBJ databases">
        <title>Whole genome sequences of Escherichia coli of fish isolates collected from Assam, India.</title>
        <authorList>
            <person name="Sudha S."/>
            <person name="Muneeb K.H."/>
            <person name="Rakshit O."/>
            <person name="Mendem S.K."/>
            <person name="Raisen C."/>
            <person name="Holmes M.A."/>
            <person name="Shome B.R."/>
            <person name="Sivaraman G.K."/>
        </authorList>
    </citation>
    <scope>NUCLEOTIDE SEQUENCE [LARGE SCALE GENOMIC DNA]</scope>
    <source>
        <strain evidence="1 2">278</strain>
    </source>
</reference>
<organism evidence="1 2">
    <name type="scientific">Proteus cibi</name>
    <dbReference type="NCBI Taxonomy" id="2050966"/>
    <lineage>
        <taxon>Bacteria</taxon>
        <taxon>Pseudomonadati</taxon>
        <taxon>Pseudomonadota</taxon>
        <taxon>Gammaproteobacteria</taxon>
        <taxon>Enterobacterales</taxon>
        <taxon>Morganellaceae</taxon>
        <taxon>Proteus</taxon>
    </lineage>
</organism>
<dbReference type="RefSeq" id="WP_325931399.1">
    <property type="nucleotide sequence ID" value="NZ_JAMZOO010000001.1"/>
</dbReference>
<proteinExistence type="predicted"/>
<accession>A0ABU6ECC0</accession>
<name>A0ABU6ECC0_9GAMM</name>
<protein>
    <submittedName>
        <fullName evidence="1">Uncharacterized protein</fullName>
    </submittedName>
</protein>
<evidence type="ECO:0000313" key="1">
    <source>
        <dbReference type="EMBL" id="MEB6856722.1"/>
    </source>
</evidence>
<sequence>MLRDAYIMKEVSESKMSSSAGNINGSFSAEFGAYKLQELIDKREEK</sequence>